<sequence length="61" mass="6960">MKLYSIPSLTELLQELLHTKNFATVRSNTNRGVIEVWQFDTSGKVSQRFLIRVDNAPGEPL</sequence>
<proteinExistence type="predicted"/>
<keyword evidence="2" id="KW-1185">Reference proteome</keyword>
<organism evidence="1 2">
    <name type="scientific">Bradyrhizobium ottawaense</name>
    <dbReference type="NCBI Taxonomy" id="931866"/>
    <lineage>
        <taxon>Bacteria</taxon>
        <taxon>Pseudomonadati</taxon>
        <taxon>Pseudomonadota</taxon>
        <taxon>Alphaproteobacteria</taxon>
        <taxon>Hyphomicrobiales</taxon>
        <taxon>Nitrobacteraceae</taxon>
        <taxon>Bradyrhizobium</taxon>
    </lineage>
</organism>
<evidence type="ECO:0000313" key="1">
    <source>
        <dbReference type="EMBL" id="SDK43758.1"/>
    </source>
</evidence>
<dbReference type="Proteomes" id="UP000198803">
    <property type="component" value="Chromosome I"/>
</dbReference>
<name>A0ABY0QHC6_9BRAD</name>
<reference evidence="1 2" key="1">
    <citation type="submission" date="2016-10" db="EMBL/GenBank/DDBJ databases">
        <authorList>
            <person name="Varghese N."/>
            <person name="Submissions S."/>
        </authorList>
    </citation>
    <scope>NUCLEOTIDE SEQUENCE [LARGE SCALE GENOMIC DNA]</scope>
    <source>
        <strain evidence="1 2">GAS524</strain>
    </source>
</reference>
<dbReference type="RefSeq" id="WP_091977275.1">
    <property type="nucleotide sequence ID" value="NZ_LT629693.1"/>
</dbReference>
<gene>
    <name evidence="1" type="ORF">SAMN05444163_8110</name>
</gene>
<accession>A0ABY0QHC6</accession>
<dbReference type="EMBL" id="LT629693">
    <property type="protein sequence ID" value="SDK43758.1"/>
    <property type="molecule type" value="Genomic_DNA"/>
</dbReference>
<protein>
    <submittedName>
        <fullName evidence="1">Uncharacterized protein</fullName>
    </submittedName>
</protein>
<evidence type="ECO:0000313" key="2">
    <source>
        <dbReference type="Proteomes" id="UP000198803"/>
    </source>
</evidence>